<dbReference type="SUPFAM" id="SSF54523">
    <property type="entry name" value="Pili subunits"/>
    <property type="match status" value="1"/>
</dbReference>
<gene>
    <name evidence="3" type="ORF">SAMN04244579_00122</name>
</gene>
<evidence type="ECO:0000256" key="1">
    <source>
        <dbReference type="ARBA" id="ARBA00022481"/>
    </source>
</evidence>
<dbReference type="InterPro" id="IPR000983">
    <property type="entry name" value="Bac_GSPG_pilin"/>
</dbReference>
<feature type="transmembrane region" description="Helical" evidence="2">
    <location>
        <begin position="20"/>
        <end position="41"/>
    </location>
</feature>
<dbReference type="STRING" id="170623.SAMN04244579_00122"/>
<dbReference type="GO" id="GO:0043683">
    <property type="term" value="P:type IV pilus assembly"/>
    <property type="evidence" value="ECO:0007669"/>
    <property type="project" value="InterPro"/>
</dbReference>
<dbReference type="Pfam" id="PF07963">
    <property type="entry name" value="N_methyl"/>
    <property type="match status" value="1"/>
</dbReference>
<keyword evidence="2" id="KW-1133">Transmembrane helix</keyword>
<dbReference type="AlphaFoldDB" id="A0A1H6QBE1"/>
<dbReference type="Gene3D" id="3.30.700.10">
    <property type="entry name" value="Glycoprotein, Type 4 Pilin"/>
    <property type="match status" value="1"/>
</dbReference>
<dbReference type="EMBL" id="FNYO01000001">
    <property type="protein sequence ID" value="SEI38134.1"/>
    <property type="molecule type" value="Genomic_DNA"/>
</dbReference>
<dbReference type="PANTHER" id="PTHR30093">
    <property type="entry name" value="GENERAL SECRETION PATHWAY PROTEIN G"/>
    <property type="match status" value="1"/>
</dbReference>
<dbReference type="InterPro" id="IPR045584">
    <property type="entry name" value="Pilin-like"/>
</dbReference>
<evidence type="ECO:0000256" key="2">
    <source>
        <dbReference type="SAM" id="Phobius"/>
    </source>
</evidence>
<keyword evidence="2" id="KW-0472">Membrane</keyword>
<dbReference type="Proteomes" id="UP000199005">
    <property type="component" value="Unassembled WGS sequence"/>
</dbReference>
<dbReference type="PANTHER" id="PTHR30093:SF47">
    <property type="entry name" value="TYPE IV PILUS NON-CORE MINOR PILIN PILE"/>
    <property type="match status" value="1"/>
</dbReference>
<protein>
    <submittedName>
        <fullName evidence="3">Type IV pilus assembly protein PilE</fullName>
    </submittedName>
</protein>
<accession>A0A1H6QBE1</accession>
<reference evidence="3 4" key="1">
    <citation type="submission" date="2016-10" db="EMBL/GenBank/DDBJ databases">
        <authorList>
            <person name="de Groot N.N."/>
        </authorList>
    </citation>
    <scope>NUCLEOTIDE SEQUENCE [LARGE SCALE GENOMIC DNA]</scope>
    <source>
        <strain evidence="3 4">DSM 1041</strain>
    </source>
</reference>
<dbReference type="GO" id="GO:0015628">
    <property type="term" value="P:protein secretion by the type II secretion system"/>
    <property type="evidence" value="ECO:0007669"/>
    <property type="project" value="InterPro"/>
</dbReference>
<sequence length="139" mass="14983">MLSKWKVIAVELKKKRGFTLIELMIAVAIVAILAAIAYPSYQQYVIRGNRAAAQAQMMDIASRQQQFLLANRAYASKTALESSGYSLPSDVAARYTYDVTLGTGALPSFVITFTATGAQEDDGVLTLNSAGVKTPSGKW</sequence>
<keyword evidence="2" id="KW-0812">Transmembrane</keyword>
<evidence type="ECO:0000313" key="3">
    <source>
        <dbReference type="EMBL" id="SEI38134.1"/>
    </source>
</evidence>
<dbReference type="PROSITE" id="PS00409">
    <property type="entry name" value="PROKAR_NTER_METHYL"/>
    <property type="match status" value="1"/>
</dbReference>
<name>A0A1H6QBE1_9GAMM</name>
<dbReference type="Pfam" id="PF16732">
    <property type="entry name" value="ComP_DUS"/>
    <property type="match status" value="1"/>
</dbReference>
<keyword evidence="1" id="KW-0488">Methylation</keyword>
<dbReference type="InterPro" id="IPR012902">
    <property type="entry name" value="N_methyl_site"/>
</dbReference>
<dbReference type="InterPro" id="IPR031982">
    <property type="entry name" value="PilE-like"/>
</dbReference>
<dbReference type="PRINTS" id="PR00813">
    <property type="entry name" value="BCTERIALGSPG"/>
</dbReference>
<evidence type="ECO:0000313" key="4">
    <source>
        <dbReference type="Proteomes" id="UP000199005"/>
    </source>
</evidence>
<dbReference type="NCBIfam" id="TIGR02532">
    <property type="entry name" value="IV_pilin_GFxxxE"/>
    <property type="match status" value="1"/>
</dbReference>
<dbReference type="GO" id="GO:0015627">
    <property type="term" value="C:type II protein secretion system complex"/>
    <property type="evidence" value="ECO:0007669"/>
    <property type="project" value="InterPro"/>
</dbReference>
<organism evidence="3 4">
    <name type="scientific">Azotobacter beijerinckii</name>
    <dbReference type="NCBI Taxonomy" id="170623"/>
    <lineage>
        <taxon>Bacteria</taxon>
        <taxon>Pseudomonadati</taxon>
        <taxon>Pseudomonadota</taxon>
        <taxon>Gammaproteobacteria</taxon>
        <taxon>Pseudomonadales</taxon>
        <taxon>Pseudomonadaceae</taxon>
        <taxon>Azotobacter</taxon>
    </lineage>
</organism>
<proteinExistence type="predicted"/>
<dbReference type="RefSeq" id="WP_175559695.1">
    <property type="nucleotide sequence ID" value="NZ_FNYO01000001.1"/>
</dbReference>